<evidence type="ECO:0008006" key="6">
    <source>
        <dbReference type="Google" id="ProtNLM"/>
    </source>
</evidence>
<dbReference type="Gene3D" id="3.40.50.2000">
    <property type="entry name" value="Glycogen Phosphorylase B"/>
    <property type="match status" value="2"/>
</dbReference>
<protein>
    <recommendedName>
        <fullName evidence="6">Glycosyl transferase family 1 domain-containing protein</fullName>
    </recommendedName>
</protein>
<evidence type="ECO:0000256" key="1">
    <source>
        <dbReference type="ARBA" id="ARBA00022679"/>
    </source>
</evidence>
<dbReference type="FunFam" id="3.40.50.2000:FF:000119">
    <property type="entry name" value="Glycosyl transferase group 1"/>
    <property type="match status" value="1"/>
</dbReference>
<organism evidence="4 5">
    <name type="scientific">Candidatus Beckwithbacteria bacterium RBG_13_42_9</name>
    <dbReference type="NCBI Taxonomy" id="1797457"/>
    <lineage>
        <taxon>Bacteria</taxon>
        <taxon>Candidatus Beckwithiibacteriota</taxon>
    </lineage>
</organism>
<reference evidence="4 5" key="1">
    <citation type="journal article" date="2016" name="Nat. Commun.">
        <title>Thousands of microbial genomes shed light on interconnected biogeochemical processes in an aquifer system.</title>
        <authorList>
            <person name="Anantharaman K."/>
            <person name="Brown C.T."/>
            <person name="Hug L.A."/>
            <person name="Sharon I."/>
            <person name="Castelle C.J."/>
            <person name="Probst A.J."/>
            <person name="Thomas B.C."/>
            <person name="Singh A."/>
            <person name="Wilkins M.J."/>
            <person name="Karaoz U."/>
            <person name="Brodie E.L."/>
            <person name="Williams K.H."/>
            <person name="Hubbard S.S."/>
            <person name="Banfield J.F."/>
        </authorList>
    </citation>
    <scope>NUCLEOTIDE SEQUENCE [LARGE SCALE GENOMIC DNA]</scope>
</reference>
<dbReference type="GO" id="GO:0009103">
    <property type="term" value="P:lipopolysaccharide biosynthetic process"/>
    <property type="evidence" value="ECO:0007669"/>
    <property type="project" value="TreeGrafter"/>
</dbReference>
<evidence type="ECO:0000313" key="5">
    <source>
        <dbReference type="Proteomes" id="UP000177006"/>
    </source>
</evidence>
<evidence type="ECO:0000259" key="2">
    <source>
        <dbReference type="Pfam" id="PF00534"/>
    </source>
</evidence>
<dbReference type="SUPFAM" id="SSF53756">
    <property type="entry name" value="UDP-Glycosyltransferase/glycogen phosphorylase"/>
    <property type="match status" value="1"/>
</dbReference>
<dbReference type="GO" id="GO:0016757">
    <property type="term" value="F:glycosyltransferase activity"/>
    <property type="evidence" value="ECO:0007669"/>
    <property type="project" value="InterPro"/>
</dbReference>
<accession>A0A1F5E7D4</accession>
<name>A0A1F5E7D4_9BACT</name>
<dbReference type="PANTHER" id="PTHR46401:SF2">
    <property type="entry name" value="GLYCOSYLTRANSFERASE WBBK-RELATED"/>
    <property type="match status" value="1"/>
</dbReference>
<comment type="caution">
    <text evidence="4">The sequence shown here is derived from an EMBL/GenBank/DDBJ whole genome shotgun (WGS) entry which is preliminary data.</text>
</comment>
<dbReference type="Proteomes" id="UP000177006">
    <property type="component" value="Unassembled WGS sequence"/>
</dbReference>
<dbReference type="InterPro" id="IPR001296">
    <property type="entry name" value="Glyco_trans_1"/>
</dbReference>
<gene>
    <name evidence="4" type="ORF">A2160_02360</name>
</gene>
<feature type="domain" description="Glycosyltransferase subfamily 4-like N-terminal" evidence="3">
    <location>
        <begin position="15"/>
        <end position="178"/>
    </location>
</feature>
<dbReference type="AlphaFoldDB" id="A0A1F5E7D4"/>
<dbReference type="STRING" id="1797457.A2160_02360"/>
<dbReference type="PANTHER" id="PTHR46401">
    <property type="entry name" value="GLYCOSYLTRANSFERASE WBBK-RELATED"/>
    <property type="match status" value="1"/>
</dbReference>
<evidence type="ECO:0000259" key="3">
    <source>
        <dbReference type="Pfam" id="PF13439"/>
    </source>
</evidence>
<feature type="domain" description="Glycosyl transferase family 1" evidence="2">
    <location>
        <begin position="193"/>
        <end position="347"/>
    </location>
</feature>
<dbReference type="EMBL" id="MEZK01000010">
    <property type="protein sequence ID" value="OGD63312.1"/>
    <property type="molecule type" value="Genomic_DNA"/>
</dbReference>
<evidence type="ECO:0000313" key="4">
    <source>
        <dbReference type="EMBL" id="OGD63312.1"/>
    </source>
</evidence>
<dbReference type="Pfam" id="PF00534">
    <property type="entry name" value="Glycos_transf_1"/>
    <property type="match status" value="1"/>
</dbReference>
<dbReference type="CDD" id="cd03809">
    <property type="entry name" value="GT4_MtfB-like"/>
    <property type="match status" value="1"/>
</dbReference>
<dbReference type="Pfam" id="PF13439">
    <property type="entry name" value="Glyco_transf_4"/>
    <property type="match status" value="1"/>
</dbReference>
<proteinExistence type="predicted"/>
<sequence length="377" mass="42912">MKITIDISQIVYGTGVSRYTRELVKHLLKIDKENEYLLFAGAWRQRQKIEEFLSELKKEDLRFSSRIIFLPPKLADLIFNSWRIPIDRFIGQTDIFHASNWTTPKTEAKLVTTLHDLTPILFPETFPKSINNNFKQNLQLIEKTAAAVLADCQTTKNDLLEYSRINPNEIYPIYLGVDKIFQPTEDKNMIEKVKQKYGISGDYILSVGTKEPRKNIKALIDACQLLNSENVILVLVGKYGWGEKKLKIKNSKLKIIETGFVGENDLPVLYSGAKVFVYPSLYEGFGLPVLEAMACGCPVITADRSATAEIAGDAAILVNPTQIQAISRSLNELLENDKLRQGLINKGLNRAKQFYWGKTAQKTLEVYRNVFRINHHQ</sequence>
<keyword evidence="1" id="KW-0808">Transferase</keyword>
<dbReference type="InterPro" id="IPR028098">
    <property type="entry name" value="Glyco_trans_4-like_N"/>
</dbReference>